<dbReference type="InterPro" id="IPR023394">
    <property type="entry name" value="Sec7_C_sf"/>
</dbReference>
<feature type="compositionally biased region" description="Basic and acidic residues" evidence="1">
    <location>
        <begin position="374"/>
        <end position="395"/>
    </location>
</feature>
<protein>
    <recommendedName>
        <fullName evidence="2">SEC7 domain-containing protein</fullName>
    </recommendedName>
</protein>
<dbReference type="SUPFAM" id="SSF50729">
    <property type="entry name" value="PH domain-like"/>
    <property type="match status" value="1"/>
</dbReference>
<feature type="compositionally biased region" description="Basic and acidic residues" evidence="1">
    <location>
        <begin position="619"/>
        <end position="639"/>
    </location>
</feature>
<gene>
    <name evidence="3" type="ORF">HK097_004375</name>
</gene>
<sequence>MAEVGQRSAAVGFLRRWADRRGGDDDKGRKGDVEHNSRTLSPIPSEGSVDDVKNRHNLYSTSPASKPTTEIFKHTPVPQSNVKRRSFSGKPLQIPPVNGPLLHAPSHHNRNPSSARLDDHSLDTPTGDLTPEGSKSFSYTDRRYDAEELYENTWDGNPSLDSPSGVLSPKMAAPEGYKGLITLERISVLLRRKEVELQLQKEAEQMNLTTLERKAWLQEEENRRKALVADMGFRVGDVDSDGLHIPRTPGIPKDPVDAATAAATRAQAVNFLTLRRRAASASRAEGVAAREAVARMEGGEDGFAVGSEGSKNMASYRLGSNMMRLADEIGDADTESMVSGPADGRPWQTLNWKSTRLSSGNGGVRRNSVDSLMDQERDHYLAVKEAPRLRDDQKRQSGISLISTGGSAKLSTGAKRSGVVIPERTKSSPTTENAIPFRRAKAELIAARPSTPRSPQLQSSAPISPRSVHSPILPSSAPVTHGSYFKSKQPHPPTRSRVRPRPTSPSAVSGVTSLETPPTSSSSSRSYSSAHSKPKSSKARPASPAYHYEDDGGAEDNSEDSISQEELEGGRGRISGMNTSKRVPLLSPPNSRSPPRRAAQVEKVEQGDGQNVVGGAQRTRADAEYTSKGDGYDWQHEELGTTPRSRRSPIGVPEVESDGPIISPIEPSPFTPDADRQSRMSWSAFPLLKNREFLHHGRTWQVITSSTVKDRHLFLFTDVIVIAKLLSENRDEPSLSTFQIKNILALRHAQLVIKDERTAQVDQTAHPVWQAAVRRFASNPIRAVAYLIAKRGIPCTPEAIAHFLHITPNLPRKQVGKFLGIPEHRDILHAYLAMFQFRHLRVDESLRIFLGSFRLPNDPNIVESILEVFARRWYACNTDEPVGAAPVPRAGRLDGGRGGGAGGGAGVINTGSAASGNRVDGGSSVAGELSVDVIVKLVKAIMGLNAELHHPFFSTTVDAELAAGAETGNVEDAAASGGPMIITAREFVDRFRASVRADRVAAGSGVYSSGVPAEMLTEIYQDIRNEKLEMAENEADASDKIPVVIDIQCPLAMAEQVERPPERGSPQPPSRAPFPTRLTLKHSSPVITFTIPEPDPDFRILLHGSDLTCDPPVLSFARSNMASFRVKGTGLGRKLLMFIRQGPRGRAYAPIRTRTITVEPAFLRHSFRIDCWVQDDVGYTGGFAAEKARMEGVNAIGAAGKKKYLFAVADGTLKREWVDAFWKAGMMPRGWEGENTSANAALRGEGVENKGGLGMFGSPPRLPPSNPNHSFGSGYGQGSKGRVGRSAIPSTASTASTSSSSDASISGEVAIRVLKDYILPPDGDPISAKDMISTVLKNAMMPVALGFLRSRLG</sequence>
<feature type="compositionally biased region" description="Low complexity" evidence="1">
    <location>
        <begin position="1286"/>
        <end position="1302"/>
    </location>
</feature>
<dbReference type="Gene3D" id="1.10.220.20">
    <property type="match status" value="1"/>
</dbReference>
<reference evidence="3" key="1">
    <citation type="submission" date="2020-05" db="EMBL/GenBank/DDBJ databases">
        <title>Phylogenomic resolution of chytrid fungi.</title>
        <authorList>
            <person name="Stajich J.E."/>
            <person name="Amses K."/>
            <person name="Simmons R."/>
            <person name="Seto K."/>
            <person name="Myers J."/>
            <person name="Bonds A."/>
            <person name="Quandt C.A."/>
            <person name="Barry K."/>
            <person name="Liu P."/>
            <person name="Grigoriev I."/>
            <person name="Longcore J.E."/>
            <person name="James T.Y."/>
        </authorList>
    </citation>
    <scope>NUCLEOTIDE SEQUENCE</scope>
    <source>
        <strain evidence="3">JEL0318</strain>
    </source>
</reference>
<dbReference type="Gene3D" id="1.10.1000.11">
    <property type="entry name" value="Arf Nucleotide-binding Site Opener,domain 2"/>
    <property type="match status" value="1"/>
</dbReference>
<feature type="compositionally biased region" description="Acidic residues" evidence="1">
    <location>
        <begin position="551"/>
        <end position="567"/>
    </location>
</feature>
<proteinExistence type="predicted"/>
<dbReference type="GO" id="GO:0005085">
    <property type="term" value="F:guanyl-nucleotide exchange factor activity"/>
    <property type="evidence" value="ECO:0007669"/>
    <property type="project" value="InterPro"/>
</dbReference>
<evidence type="ECO:0000259" key="2">
    <source>
        <dbReference type="PROSITE" id="PS50190"/>
    </source>
</evidence>
<feature type="region of interest" description="Disordered" evidence="1">
    <location>
        <begin position="334"/>
        <end position="676"/>
    </location>
</feature>
<dbReference type="SUPFAM" id="SSF48425">
    <property type="entry name" value="Sec7 domain"/>
    <property type="match status" value="1"/>
</dbReference>
<dbReference type="PROSITE" id="PS50190">
    <property type="entry name" value="SEC7"/>
    <property type="match status" value="1"/>
</dbReference>
<dbReference type="InterPro" id="IPR000904">
    <property type="entry name" value="Sec7_dom"/>
</dbReference>
<feature type="compositionally biased region" description="Polar residues" evidence="1">
    <location>
        <begin position="451"/>
        <end position="462"/>
    </location>
</feature>
<dbReference type="Proteomes" id="UP001212841">
    <property type="component" value="Unassembled WGS sequence"/>
</dbReference>
<feature type="compositionally biased region" description="Low complexity" evidence="1">
    <location>
        <begin position="520"/>
        <end position="531"/>
    </location>
</feature>
<feature type="compositionally biased region" description="Polar residues" evidence="1">
    <location>
        <begin position="348"/>
        <end position="359"/>
    </location>
</feature>
<dbReference type="PANTHER" id="PTHR10663">
    <property type="entry name" value="GUANYL-NUCLEOTIDE EXCHANGE FACTOR"/>
    <property type="match status" value="1"/>
</dbReference>
<name>A0AAD5SG53_9FUNG</name>
<feature type="compositionally biased region" description="Polar residues" evidence="1">
    <location>
        <begin position="510"/>
        <end position="519"/>
    </location>
</feature>
<feature type="region of interest" description="Disordered" evidence="1">
    <location>
        <begin position="1249"/>
        <end position="1302"/>
    </location>
</feature>
<dbReference type="SMART" id="SM00222">
    <property type="entry name" value="Sec7"/>
    <property type="match status" value="1"/>
</dbReference>
<evidence type="ECO:0000256" key="1">
    <source>
        <dbReference type="SAM" id="MobiDB-lite"/>
    </source>
</evidence>
<dbReference type="InterPro" id="IPR035999">
    <property type="entry name" value="Sec7_dom_sf"/>
</dbReference>
<organism evidence="3 4">
    <name type="scientific">Rhizophlyctis rosea</name>
    <dbReference type="NCBI Taxonomy" id="64517"/>
    <lineage>
        <taxon>Eukaryota</taxon>
        <taxon>Fungi</taxon>
        <taxon>Fungi incertae sedis</taxon>
        <taxon>Chytridiomycota</taxon>
        <taxon>Chytridiomycota incertae sedis</taxon>
        <taxon>Chytridiomycetes</taxon>
        <taxon>Rhizophlyctidales</taxon>
        <taxon>Rhizophlyctidaceae</taxon>
        <taxon>Rhizophlyctis</taxon>
    </lineage>
</organism>
<feature type="compositionally biased region" description="Basic and acidic residues" evidence="1">
    <location>
        <begin position="16"/>
        <end position="37"/>
    </location>
</feature>
<dbReference type="InterPro" id="IPR011993">
    <property type="entry name" value="PH-like_dom_sf"/>
</dbReference>
<dbReference type="EMBL" id="JADGJD010000211">
    <property type="protein sequence ID" value="KAJ3053399.1"/>
    <property type="molecule type" value="Genomic_DNA"/>
</dbReference>
<evidence type="ECO:0000313" key="4">
    <source>
        <dbReference type="Proteomes" id="UP001212841"/>
    </source>
</evidence>
<accession>A0AAD5SG53</accession>
<keyword evidence="4" id="KW-1185">Reference proteome</keyword>
<feature type="region of interest" description="Disordered" evidence="1">
    <location>
        <begin position="1056"/>
        <end position="1077"/>
    </location>
</feature>
<feature type="compositionally biased region" description="Polar residues" evidence="1">
    <location>
        <begin position="396"/>
        <end position="410"/>
    </location>
</feature>
<feature type="domain" description="SEC7" evidence="2">
    <location>
        <begin position="772"/>
        <end position="1026"/>
    </location>
</feature>
<dbReference type="Gene3D" id="2.30.29.30">
    <property type="entry name" value="Pleckstrin-homology domain (PH domain)/Phosphotyrosine-binding domain (PTB)"/>
    <property type="match status" value="1"/>
</dbReference>
<dbReference type="Pfam" id="PF01369">
    <property type="entry name" value="Sec7"/>
    <property type="match status" value="1"/>
</dbReference>
<dbReference type="GO" id="GO:0032012">
    <property type="term" value="P:regulation of ARF protein signal transduction"/>
    <property type="evidence" value="ECO:0007669"/>
    <property type="project" value="InterPro"/>
</dbReference>
<feature type="region of interest" description="Disordered" evidence="1">
    <location>
        <begin position="1"/>
        <end position="138"/>
    </location>
</feature>
<feature type="compositionally biased region" description="Polar residues" evidence="1">
    <location>
        <begin position="57"/>
        <end position="68"/>
    </location>
</feature>
<evidence type="ECO:0000313" key="3">
    <source>
        <dbReference type="EMBL" id="KAJ3053399.1"/>
    </source>
</evidence>
<comment type="caution">
    <text evidence="3">The sequence shown here is derived from an EMBL/GenBank/DDBJ whole genome shotgun (WGS) entry which is preliminary data.</text>
</comment>